<dbReference type="GO" id="GO:0005829">
    <property type="term" value="C:cytosol"/>
    <property type="evidence" value="ECO:0007669"/>
    <property type="project" value="TreeGrafter"/>
</dbReference>
<dbReference type="InterPro" id="IPR006379">
    <property type="entry name" value="HAD-SF_hydro_IIB"/>
</dbReference>
<feature type="compositionally biased region" description="Basic and acidic residues" evidence="1">
    <location>
        <begin position="46"/>
        <end position="57"/>
    </location>
</feature>
<proteinExistence type="predicted"/>
<reference evidence="3" key="1">
    <citation type="submission" date="2023-08" db="EMBL/GenBank/DDBJ databases">
        <title>Draft sequence of the Babesia gibsoni genome.</title>
        <authorList>
            <person name="Yamagishi J.Y."/>
            <person name="Xuan X.X."/>
        </authorList>
    </citation>
    <scope>NUCLEOTIDE SEQUENCE</scope>
    <source>
        <strain evidence="3">Azabu</strain>
    </source>
</reference>
<dbReference type="AlphaFoldDB" id="A0AAD8LKL2"/>
<keyword evidence="2" id="KW-0732">Signal</keyword>
<dbReference type="PANTHER" id="PTHR10000:SF8">
    <property type="entry name" value="HAD SUPERFAMILY HYDROLASE-LIKE, TYPE 3"/>
    <property type="match status" value="1"/>
</dbReference>
<name>A0AAD8LKL2_BABGI</name>
<accession>A0AAD8LKL2</accession>
<evidence type="ECO:0000256" key="2">
    <source>
        <dbReference type="SAM" id="SignalP"/>
    </source>
</evidence>
<evidence type="ECO:0000313" key="3">
    <source>
        <dbReference type="EMBL" id="KAK1443218.1"/>
    </source>
</evidence>
<dbReference type="Gene3D" id="3.30.1240.10">
    <property type="match status" value="1"/>
</dbReference>
<sequence>MMVKSLLFFQIVALLLSSALVSGNGGTESNSSSVDAGNDGRLAERSHNVRFNSDRRPNVGQIPLEGSIPQREDSGFLPSNVTLKWFATDLDGTFIAHNSVVMRRNIDAFVNARMNGVNVFFCTGRGFNPSINLLSAEDRMNANYQGYPGIYYNGSLVYGPDGSVLRAFHLKPEVVKHILDVIMANNYMDNVIFFTLDHCFIISDNKPYLEQIRVQVGSTWDLEITTIERILSEEILRIAIIDYYNIKEWLKHIEGIEFIIKRTRERVTDLTAPGITKGSGLEVLLKELKASPSEGAYIGDAENDIEAMDLIDYSFAVGNADDSVKAHAKYVLEETNEEGAFAKAVSLLFGIETD</sequence>
<dbReference type="InterPro" id="IPR036412">
    <property type="entry name" value="HAD-like_sf"/>
</dbReference>
<comment type="caution">
    <text evidence="3">The sequence shown here is derived from an EMBL/GenBank/DDBJ whole genome shotgun (WGS) entry which is preliminary data.</text>
</comment>
<feature type="chain" id="PRO_5041925954" evidence="2">
    <location>
        <begin position="24"/>
        <end position="354"/>
    </location>
</feature>
<dbReference type="EMBL" id="JAVEPI010000002">
    <property type="protein sequence ID" value="KAK1443218.1"/>
    <property type="molecule type" value="Genomic_DNA"/>
</dbReference>
<dbReference type="SUPFAM" id="SSF56784">
    <property type="entry name" value="HAD-like"/>
    <property type="match status" value="1"/>
</dbReference>
<feature type="signal peptide" evidence="2">
    <location>
        <begin position="1"/>
        <end position="23"/>
    </location>
</feature>
<organism evidence="3 4">
    <name type="scientific">Babesia gibsoni</name>
    <dbReference type="NCBI Taxonomy" id="33632"/>
    <lineage>
        <taxon>Eukaryota</taxon>
        <taxon>Sar</taxon>
        <taxon>Alveolata</taxon>
        <taxon>Apicomplexa</taxon>
        <taxon>Aconoidasida</taxon>
        <taxon>Piroplasmida</taxon>
        <taxon>Babesiidae</taxon>
        <taxon>Babesia</taxon>
    </lineage>
</organism>
<dbReference type="GO" id="GO:0000287">
    <property type="term" value="F:magnesium ion binding"/>
    <property type="evidence" value="ECO:0007669"/>
    <property type="project" value="TreeGrafter"/>
</dbReference>
<keyword evidence="4" id="KW-1185">Reference proteome</keyword>
<gene>
    <name evidence="3" type="ORF">BgAZ_200940</name>
</gene>
<dbReference type="Proteomes" id="UP001230268">
    <property type="component" value="Unassembled WGS sequence"/>
</dbReference>
<dbReference type="InterPro" id="IPR023214">
    <property type="entry name" value="HAD_sf"/>
</dbReference>
<evidence type="ECO:0000313" key="4">
    <source>
        <dbReference type="Proteomes" id="UP001230268"/>
    </source>
</evidence>
<dbReference type="Gene3D" id="3.40.50.1000">
    <property type="entry name" value="HAD superfamily/HAD-like"/>
    <property type="match status" value="1"/>
</dbReference>
<dbReference type="PANTHER" id="PTHR10000">
    <property type="entry name" value="PHOSPHOSERINE PHOSPHATASE"/>
    <property type="match status" value="1"/>
</dbReference>
<dbReference type="NCBIfam" id="TIGR01484">
    <property type="entry name" value="HAD-SF-IIB"/>
    <property type="match status" value="1"/>
</dbReference>
<protein>
    <submittedName>
        <fullName evidence="3">HAD like protein</fullName>
    </submittedName>
</protein>
<evidence type="ECO:0000256" key="1">
    <source>
        <dbReference type="SAM" id="MobiDB-lite"/>
    </source>
</evidence>
<dbReference type="Pfam" id="PF08282">
    <property type="entry name" value="Hydrolase_3"/>
    <property type="match status" value="1"/>
</dbReference>
<dbReference type="GO" id="GO:0016791">
    <property type="term" value="F:phosphatase activity"/>
    <property type="evidence" value="ECO:0007669"/>
    <property type="project" value="TreeGrafter"/>
</dbReference>
<feature type="region of interest" description="Disordered" evidence="1">
    <location>
        <begin position="46"/>
        <end position="73"/>
    </location>
</feature>